<keyword evidence="2 5" id="KW-0812">Transmembrane</keyword>
<accession>A0A2W7N7Y1</accession>
<feature type="domain" description="Methylamine utilisation protein MauE" evidence="6">
    <location>
        <begin position="2"/>
        <end position="132"/>
    </location>
</feature>
<feature type="transmembrane region" description="Helical" evidence="5">
    <location>
        <begin position="383"/>
        <end position="403"/>
    </location>
</feature>
<evidence type="ECO:0000313" key="8">
    <source>
        <dbReference type="Proteomes" id="UP000249239"/>
    </source>
</evidence>
<protein>
    <recommendedName>
        <fullName evidence="6">Methylamine utilisation protein MauE domain-containing protein</fullName>
    </recommendedName>
</protein>
<dbReference type="NCBIfam" id="NF045576">
    <property type="entry name" value="BT_3928_fam"/>
    <property type="match status" value="1"/>
</dbReference>
<sequence length="404" mass="45545">MKAIRIISLWIIGLTFIFSGFVKAVDPIGGSIQLTDYLYAFHLEFFKGMVKFLAIGLAAMEFLIGIHLILQMRIKWVSWLMMVLMAFFTLLTLVIAIFNPVSDCGCFGEAVKLTNWQTFFKNLILFPFAVVIFVGRDKISSVLSPVRSTLVGLLNLCFILTISWYAYYDTPILDFRPFKVGVNIPHAMSIPADAEQPVYDTRFLLEKDGVQQEFGVNDYPYTDSTWVYVSSKTTLLKEGFVPAIKDLHISTPAQEEVTDLLLKSPSAVFVMLAPKLTKIDTTNMENVVKLHFLAQEKGFGFYIITASANDEISKFDARYGVGFQYLTADESTIRTITRANPGVMMLQNGTIIGKWNVNRIQDASIFSNPLEGALTMLRKRSDAIMLFSCFFLLLAGISIIFRYK</sequence>
<keyword evidence="4 5" id="KW-0472">Membrane</keyword>
<feature type="transmembrane region" description="Helical" evidence="5">
    <location>
        <begin position="77"/>
        <end position="98"/>
    </location>
</feature>
<dbReference type="EMBL" id="QKZK01000028">
    <property type="protein sequence ID" value="PZX12974.1"/>
    <property type="molecule type" value="Genomic_DNA"/>
</dbReference>
<keyword evidence="8" id="KW-1185">Reference proteome</keyword>
<feature type="transmembrane region" description="Helical" evidence="5">
    <location>
        <begin position="118"/>
        <end position="136"/>
    </location>
</feature>
<feature type="transmembrane region" description="Helical" evidence="5">
    <location>
        <begin position="148"/>
        <end position="167"/>
    </location>
</feature>
<dbReference type="InterPro" id="IPR009908">
    <property type="entry name" value="Methylamine_util_MauE"/>
</dbReference>
<evidence type="ECO:0000259" key="6">
    <source>
        <dbReference type="Pfam" id="PF07291"/>
    </source>
</evidence>
<evidence type="ECO:0000256" key="5">
    <source>
        <dbReference type="SAM" id="Phobius"/>
    </source>
</evidence>
<dbReference type="AlphaFoldDB" id="A0A2W7N7Y1"/>
<keyword evidence="3 5" id="KW-1133">Transmembrane helix</keyword>
<dbReference type="Proteomes" id="UP000249239">
    <property type="component" value="Unassembled WGS sequence"/>
</dbReference>
<evidence type="ECO:0000256" key="3">
    <source>
        <dbReference type="ARBA" id="ARBA00022989"/>
    </source>
</evidence>
<dbReference type="GO" id="GO:0030416">
    <property type="term" value="P:methylamine metabolic process"/>
    <property type="evidence" value="ECO:0007669"/>
    <property type="project" value="InterPro"/>
</dbReference>
<evidence type="ECO:0000256" key="4">
    <source>
        <dbReference type="ARBA" id="ARBA00023136"/>
    </source>
</evidence>
<feature type="transmembrane region" description="Helical" evidence="5">
    <location>
        <begin position="48"/>
        <end position="70"/>
    </location>
</feature>
<reference evidence="7 8" key="1">
    <citation type="submission" date="2018-06" db="EMBL/GenBank/DDBJ databases">
        <title>Genomic Encyclopedia of Archaeal and Bacterial Type Strains, Phase II (KMG-II): from individual species to whole genera.</title>
        <authorList>
            <person name="Goeker M."/>
        </authorList>
    </citation>
    <scope>NUCLEOTIDE SEQUENCE [LARGE SCALE GENOMIC DNA]</scope>
    <source>
        <strain evidence="7 8">DSM 6779</strain>
    </source>
</reference>
<name>A0A2W7N7Y1_9BACT</name>
<evidence type="ECO:0000313" key="7">
    <source>
        <dbReference type="EMBL" id="PZX12974.1"/>
    </source>
</evidence>
<gene>
    <name evidence="7" type="ORF">LX69_02778</name>
</gene>
<proteinExistence type="predicted"/>
<comment type="caution">
    <text evidence="7">The sequence shown here is derived from an EMBL/GenBank/DDBJ whole genome shotgun (WGS) entry which is preliminary data.</text>
</comment>
<evidence type="ECO:0000256" key="2">
    <source>
        <dbReference type="ARBA" id="ARBA00022692"/>
    </source>
</evidence>
<comment type="subcellular location">
    <subcellularLocation>
        <location evidence="1">Membrane</location>
        <topology evidence="1">Multi-pass membrane protein</topology>
    </subcellularLocation>
</comment>
<evidence type="ECO:0000256" key="1">
    <source>
        <dbReference type="ARBA" id="ARBA00004141"/>
    </source>
</evidence>
<organism evidence="7 8">
    <name type="scientific">Breznakibacter xylanolyticus</name>
    <dbReference type="NCBI Taxonomy" id="990"/>
    <lineage>
        <taxon>Bacteria</taxon>
        <taxon>Pseudomonadati</taxon>
        <taxon>Bacteroidota</taxon>
        <taxon>Bacteroidia</taxon>
        <taxon>Marinilabiliales</taxon>
        <taxon>Marinilabiliaceae</taxon>
        <taxon>Breznakibacter</taxon>
    </lineage>
</organism>
<dbReference type="RefSeq" id="WP_111446605.1">
    <property type="nucleotide sequence ID" value="NZ_QKZK01000028.1"/>
</dbReference>
<dbReference type="GO" id="GO:0016020">
    <property type="term" value="C:membrane"/>
    <property type="evidence" value="ECO:0007669"/>
    <property type="project" value="UniProtKB-SubCell"/>
</dbReference>
<dbReference type="OrthoDB" id="9809429at2"/>
<dbReference type="Pfam" id="PF07291">
    <property type="entry name" value="MauE"/>
    <property type="match status" value="1"/>
</dbReference>